<dbReference type="EMBL" id="BC090515">
    <property type="protein sequence ID" value="AAH90515.1"/>
    <property type="molecule type" value="mRNA"/>
</dbReference>
<gene>
    <name evidence="1 3 4" type="ORF">zgc:112966</name>
</gene>
<reference evidence="3" key="4">
    <citation type="journal article" date="2022" name="G3 (Bethesda)">
        <title>Shutdown corner, a large deletion mutant isolated from a haploid mutagenesis screen in zebrafish.</title>
        <authorList>
            <person name="Casey M.A."/>
            <person name="Hill J.T."/>
            <person name="Hoshijima K."/>
            <person name="Bryan C.D."/>
            <person name="Gribble S.L."/>
            <person name="Brown J.T."/>
            <person name="Chien C.B."/>
            <person name="Yost H.J."/>
            <person name="Kwan K.M."/>
        </authorList>
    </citation>
    <scope>NUCLEOTIDE SEQUENCE</scope>
</reference>
<reference evidence="3" key="3">
    <citation type="journal article" date="2016" name="BMC Genomics">
        <title>Gene evolution and gene expression after whole genome duplication in fish: the PhyloFish database.</title>
        <authorList>
            <person name="Pasquier J."/>
            <person name="Cabau C."/>
            <person name="Nguyen T."/>
            <person name="Jouanno E."/>
            <person name="Severac D."/>
            <person name="Braasch I."/>
            <person name="Journot L."/>
            <person name="Pontarotti P."/>
            <person name="Klopp C."/>
            <person name="Postlethwait J.H."/>
            <person name="Guiguen Y."/>
            <person name="Bobe J."/>
        </authorList>
    </citation>
    <scope>NUCLEOTIDE SEQUENCE</scope>
</reference>
<dbReference type="PhylomeDB" id="Q5BLB5"/>
<protein>
    <submittedName>
        <fullName evidence="3">Uncharacterized protein LOC541433</fullName>
    </submittedName>
    <submittedName>
        <fullName evidence="1">Zgc:112966</fullName>
    </submittedName>
</protein>
<name>Q5BLB5_DANRE</name>
<dbReference type="GeneID" id="541433"/>
<dbReference type="RefSeq" id="NP_001013576.1">
    <property type="nucleotide sequence ID" value="NM_001013558.1"/>
</dbReference>
<organism evidence="1">
    <name type="scientific">Danio rerio</name>
    <name type="common">Zebrafish</name>
    <name type="synonym">Brachydanio rerio</name>
    <dbReference type="NCBI Taxonomy" id="7955"/>
    <lineage>
        <taxon>Eukaryota</taxon>
        <taxon>Metazoa</taxon>
        <taxon>Chordata</taxon>
        <taxon>Craniata</taxon>
        <taxon>Vertebrata</taxon>
        <taxon>Euteleostomi</taxon>
        <taxon>Actinopterygii</taxon>
        <taxon>Neopterygii</taxon>
        <taxon>Teleostei</taxon>
        <taxon>Ostariophysi</taxon>
        <taxon>Cypriniformes</taxon>
        <taxon>Danionidae</taxon>
        <taxon>Danioninae</taxon>
        <taxon>Danio</taxon>
    </lineage>
</organism>
<keyword evidence="2" id="KW-1185">Reference proteome</keyword>
<proteinExistence type="evidence at transcript level"/>
<dbReference type="AlphaFoldDB" id="Q5BLB5"/>
<evidence type="ECO:0000313" key="2">
    <source>
        <dbReference type="Proteomes" id="UP000000437"/>
    </source>
</evidence>
<evidence type="ECO:0000313" key="3">
    <source>
        <dbReference type="RefSeq" id="NP_001013576.1"/>
    </source>
</evidence>
<reference evidence="1" key="1">
    <citation type="submission" date="2005-02" db="EMBL/GenBank/DDBJ databases">
        <authorList>
            <consortium name="NIH - Zebrafish Gene Collection (ZGC) project"/>
        </authorList>
    </citation>
    <scope>NUCLEOTIDE SEQUENCE [LARGE SCALE MRNA]</scope>
    <source>
        <tissue evidence="1">Embryo</tissue>
    </source>
</reference>
<evidence type="ECO:0000313" key="4">
    <source>
        <dbReference type="ZFIN" id="ZDB-GENE-050320-137"/>
    </source>
</evidence>
<reference evidence="2" key="2">
    <citation type="journal article" date="2013" name="Nature">
        <title>The zebrafish reference genome sequence and its relationship to the human genome.</title>
        <authorList>
            <consortium name="Genome Reference Consortium Zebrafish"/>
            <person name="Howe K."/>
            <person name="Clark M.D."/>
            <person name="Torroja C.F."/>
            <person name="Torrance J."/>
            <person name="Berthelot C."/>
            <person name="Muffato M."/>
            <person name="Collins J.E."/>
            <person name="Humphray S."/>
            <person name="McLaren K."/>
            <person name="Matthews L."/>
            <person name="McLaren S."/>
            <person name="Sealy I."/>
            <person name="Caccamo M."/>
            <person name="Churcher C."/>
            <person name="Scott C."/>
            <person name="Barrett J.C."/>
            <person name="Koch R."/>
            <person name="Rauch G.J."/>
            <person name="White S."/>
            <person name="Chow W."/>
            <person name="Kilian B."/>
            <person name="Quintais L.T."/>
            <person name="Guerra-Assuncao J.A."/>
            <person name="Zhou Y."/>
            <person name="Gu Y."/>
            <person name="Yen J."/>
            <person name="Vogel J.H."/>
            <person name="Eyre T."/>
            <person name="Redmond S."/>
            <person name="Banerjee R."/>
            <person name="Chi J."/>
            <person name="Fu B."/>
            <person name="Langley E."/>
            <person name="Maguire S.F."/>
            <person name="Laird G.K."/>
            <person name="Lloyd D."/>
            <person name="Kenyon E."/>
            <person name="Donaldson S."/>
            <person name="Sehra H."/>
            <person name="Almeida-King J."/>
            <person name="Loveland J."/>
            <person name="Trevanion S."/>
            <person name="Jones M."/>
            <person name="Quail M."/>
            <person name="Willey D."/>
            <person name="Hunt A."/>
            <person name="Burton J."/>
            <person name="Sims S."/>
            <person name="McLay K."/>
            <person name="Plumb B."/>
            <person name="Davis J."/>
            <person name="Clee C."/>
            <person name="Oliver K."/>
            <person name="Clark R."/>
            <person name="Riddle C."/>
            <person name="Elliot D."/>
            <person name="Eliott D."/>
            <person name="Threadgold G."/>
            <person name="Harden G."/>
            <person name="Ware D."/>
            <person name="Begum S."/>
            <person name="Mortimore B."/>
            <person name="Mortimer B."/>
            <person name="Kerry G."/>
            <person name="Heath P."/>
            <person name="Phillimore B."/>
            <person name="Tracey A."/>
            <person name="Corby N."/>
            <person name="Dunn M."/>
            <person name="Johnson C."/>
            <person name="Wood J."/>
            <person name="Clark S."/>
            <person name="Pelan S."/>
            <person name="Griffiths G."/>
            <person name="Smith M."/>
            <person name="Glithero R."/>
            <person name="Howden P."/>
            <person name="Barker N."/>
            <person name="Lloyd C."/>
            <person name="Stevens C."/>
            <person name="Harley J."/>
            <person name="Holt K."/>
            <person name="Panagiotidis G."/>
            <person name="Lovell J."/>
            <person name="Beasley H."/>
            <person name="Henderson C."/>
            <person name="Gordon D."/>
            <person name="Auger K."/>
            <person name="Wright D."/>
            <person name="Collins J."/>
            <person name="Raisen C."/>
            <person name="Dyer L."/>
            <person name="Leung K."/>
            <person name="Robertson L."/>
            <person name="Ambridge K."/>
            <person name="Leongamornlert D."/>
            <person name="McGuire S."/>
            <person name="Gilderthorp R."/>
            <person name="Griffiths C."/>
            <person name="Manthravadi D."/>
            <person name="Nichol S."/>
            <person name="Barker G."/>
            <person name="Whitehead S."/>
            <person name="Kay M."/>
            <person name="Brown J."/>
            <person name="Murnane C."/>
            <person name="Gray E."/>
            <person name="Humphries M."/>
            <person name="Sycamore N."/>
            <person name="Barker D."/>
            <person name="Saunders D."/>
            <person name="Wallis J."/>
            <person name="Babbage A."/>
            <person name="Hammond S."/>
            <person name="Mashreghi-Mohammadi M."/>
            <person name="Barr L."/>
            <person name="Martin S."/>
            <person name="Wray P."/>
            <person name="Ellington A."/>
            <person name="Matthews N."/>
            <person name="Ellwood M."/>
            <person name="Woodmansey R."/>
            <person name="Clark G."/>
            <person name="Cooper J."/>
            <person name="Cooper J."/>
            <person name="Tromans A."/>
            <person name="Grafham D."/>
            <person name="Skuce C."/>
            <person name="Pandian R."/>
            <person name="Andrews R."/>
            <person name="Harrison E."/>
            <person name="Kimberley A."/>
            <person name="Garnett J."/>
            <person name="Fosker N."/>
            <person name="Hall R."/>
            <person name="Garner P."/>
            <person name="Kelly D."/>
            <person name="Bird C."/>
            <person name="Palmer S."/>
            <person name="Gehring I."/>
            <person name="Berger A."/>
            <person name="Dooley C.M."/>
            <person name="Ersan-Urun Z."/>
            <person name="Eser C."/>
            <person name="Geiger H."/>
            <person name="Geisler M."/>
            <person name="Karotki L."/>
            <person name="Kirn A."/>
            <person name="Konantz J."/>
            <person name="Konantz M."/>
            <person name="Oberlander M."/>
            <person name="Rudolph-Geiger S."/>
            <person name="Teucke M."/>
            <person name="Lanz C."/>
            <person name="Raddatz G."/>
            <person name="Osoegawa K."/>
            <person name="Zhu B."/>
            <person name="Rapp A."/>
            <person name="Widaa S."/>
            <person name="Langford C."/>
            <person name="Yang F."/>
            <person name="Schuster S.C."/>
            <person name="Carter N.P."/>
            <person name="Harrow J."/>
            <person name="Ning Z."/>
            <person name="Herrero J."/>
            <person name="Searle S.M."/>
            <person name="Enright A."/>
            <person name="Geisler R."/>
            <person name="Plasterk R.H."/>
            <person name="Lee C."/>
            <person name="Westerfield M."/>
            <person name="de Jong P.J."/>
            <person name="Zon L.I."/>
            <person name="Postlethwait J.H."/>
            <person name="Nusslein-Volhard C."/>
            <person name="Hubbard T.J."/>
            <person name="Roest Crollius H."/>
            <person name="Rogers J."/>
            <person name="Stemple D.L."/>
        </authorList>
    </citation>
    <scope>NUCLEOTIDE SEQUENCE [LARGE SCALE GENOMIC DNA]</scope>
</reference>
<reference evidence="3" key="5">
    <citation type="submission" date="2025-04" db="UniProtKB">
        <authorList>
            <consortium name="RefSeq"/>
        </authorList>
    </citation>
    <scope>IDENTIFICATION</scope>
</reference>
<dbReference type="SMR" id="Q5BLB5"/>
<dbReference type="AGR" id="ZFIN:ZDB-GENE-050320-137"/>
<dbReference type="DNASU" id="541433"/>
<dbReference type="OrthoDB" id="10069833at2759"/>
<accession>Q5BLB5</accession>
<evidence type="ECO:0000313" key="1">
    <source>
        <dbReference type="EMBL" id="AAH90515.1"/>
    </source>
</evidence>
<dbReference type="Proteomes" id="UP000000437">
    <property type="component" value="Chromosome 5"/>
</dbReference>
<sequence>MSCGYTGPINEQNKENIKRAIAMHAAARRTRMLQQLREGLQLYRLVDIMEKNKEVCRSHFVFEGGNDQVDSQYIVSHLDPKMSESGTLKHSKEMQILNNFQDFLMELEDGGPEDEEALCVSKVMQWLSGQAHVHLLLSERQAFKITVLFDHTCMERMPDHRICYPVDSAWTQTITFPTAHSTSLNQFKENMRIAVQQGAYFYRV</sequence>
<dbReference type="ZFIN" id="ZDB-GENE-050320-137">
    <property type="gene designation" value="zgc:112966"/>
</dbReference>
<dbReference type="KEGG" id="dre:541433"/>